<dbReference type="WBParaSite" id="PS1159_v2.g10980.t1">
    <property type="protein sequence ID" value="PS1159_v2.g10980.t1"/>
    <property type="gene ID" value="PS1159_v2.g10980"/>
</dbReference>
<dbReference type="Proteomes" id="UP000887580">
    <property type="component" value="Unplaced"/>
</dbReference>
<reference evidence="2" key="1">
    <citation type="submission" date="2022-11" db="UniProtKB">
        <authorList>
            <consortium name="WormBaseParasite"/>
        </authorList>
    </citation>
    <scope>IDENTIFICATION</scope>
</reference>
<proteinExistence type="predicted"/>
<organism evidence="1 2">
    <name type="scientific">Panagrolaimus sp. PS1159</name>
    <dbReference type="NCBI Taxonomy" id="55785"/>
    <lineage>
        <taxon>Eukaryota</taxon>
        <taxon>Metazoa</taxon>
        <taxon>Ecdysozoa</taxon>
        <taxon>Nematoda</taxon>
        <taxon>Chromadorea</taxon>
        <taxon>Rhabditida</taxon>
        <taxon>Tylenchina</taxon>
        <taxon>Panagrolaimomorpha</taxon>
        <taxon>Panagrolaimoidea</taxon>
        <taxon>Panagrolaimidae</taxon>
        <taxon>Panagrolaimus</taxon>
    </lineage>
</organism>
<sequence>MPRPPAAKIKKQKTMLDNRVSYEKPEIPNTSDAIIDDAPIPDIPQPSTTRSLNKFKNDELEVATERAPLSDKKAAHLVRLQQKNADTFPIRKELQEIRENLVSQKFKTLRQARTNKAKEEQPDGDDPFNSDDDIARVDILEDNVTKGHQIILDQIAVKYWIIL</sequence>
<evidence type="ECO:0000313" key="2">
    <source>
        <dbReference type="WBParaSite" id="PS1159_v2.g10980.t1"/>
    </source>
</evidence>
<name>A0AC35EV41_9BILA</name>
<evidence type="ECO:0000313" key="1">
    <source>
        <dbReference type="Proteomes" id="UP000887580"/>
    </source>
</evidence>
<protein>
    <submittedName>
        <fullName evidence="2">Uncharacterized protein</fullName>
    </submittedName>
</protein>
<accession>A0AC35EV41</accession>